<sequence>MVEEVAEATRRNRLERTWSGTKFWGQGGGKGSNVDVRTRTDSIQLRKARIESNLRRLGAPGGDGIGQPIGKLLRKHEDWKG</sequence>
<keyword evidence="2" id="KW-1185">Reference proteome</keyword>
<evidence type="ECO:0000313" key="1">
    <source>
        <dbReference type="EMBL" id="VVB01817.1"/>
    </source>
</evidence>
<dbReference type="Proteomes" id="UP000489600">
    <property type="component" value="Unassembled WGS sequence"/>
</dbReference>
<accession>A0A565BKD2</accession>
<evidence type="ECO:0000313" key="2">
    <source>
        <dbReference type="Proteomes" id="UP000489600"/>
    </source>
</evidence>
<proteinExistence type="predicted"/>
<organism evidence="1 2">
    <name type="scientific">Arabis nemorensis</name>
    <dbReference type="NCBI Taxonomy" id="586526"/>
    <lineage>
        <taxon>Eukaryota</taxon>
        <taxon>Viridiplantae</taxon>
        <taxon>Streptophyta</taxon>
        <taxon>Embryophyta</taxon>
        <taxon>Tracheophyta</taxon>
        <taxon>Spermatophyta</taxon>
        <taxon>Magnoliopsida</taxon>
        <taxon>eudicotyledons</taxon>
        <taxon>Gunneridae</taxon>
        <taxon>Pentapetalae</taxon>
        <taxon>rosids</taxon>
        <taxon>malvids</taxon>
        <taxon>Brassicales</taxon>
        <taxon>Brassicaceae</taxon>
        <taxon>Arabideae</taxon>
        <taxon>Arabis</taxon>
    </lineage>
</organism>
<dbReference type="AlphaFoldDB" id="A0A565BKD2"/>
<protein>
    <submittedName>
        <fullName evidence="1">Uncharacterized protein</fullName>
    </submittedName>
</protein>
<dbReference type="EMBL" id="CABITT030000004">
    <property type="protein sequence ID" value="VVB01817.1"/>
    <property type="molecule type" value="Genomic_DNA"/>
</dbReference>
<name>A0A565BKD2_9BRAS</name>
<comment type="caution">
    <text evidence="1">The sequence shown here is derived from an EMBL/GenBank/DDBJ whole genome shotgun (WGS) entry which is preliminary data.</text>
</comment>
<reference evidence="1" key="1">
    <citation type="submission" date="2019-07" db="EMBL/GenBank/DDBJ databases">
        <authorList>
            <person name="Dittberner H."/>
        </authorList>
    </citation>
    <scope>NUCLEOTIDE SEQUENCE [LARGE SCALE GENOMIC DNA]</scope>
</reference>
<gene>
    <name evidence="1" type="ORF">ANE_LOCUS12261</name>
</gene>